<dbReference type="PANTHER" id="PTHR38098">
    <property type="entry name" value="LPS-ASSEMBLY LIPOPROTEIN LPTE"/>
    <property type="match status" value="1"/>
</dbReference>
<dbReference type="GO" id="GO:1990351">
    <property type="term" value="C:transporter complex"/>
    <property type="evidence" value="ECO:0007669"/>
    <property type="project" value="TreeGrafter"/>
</dbReference>
<keyword evidence="3" id="KW-0998">Cell outer membrane</keyword>
<keyword evidence="1" id="KW-0732">Signal</keyword>
<feature type="non-terminal residue" evidence="4">
    <location>
        <position position="93"/>
    </location>
</feature>
<dbReference type="Gene3D" id="3.30.160.150">
    <property type="entry name" value="Lipoprotein like domain"/>
    <property type="match status" value="1"/>
</dbReference>
<dbReference type="EMBL" id="UINC01105033">
    <property type="protein sequence ID" value="SVC68652.1"/>
    <property type="molecule type" value="Genomic_DNA"/>
</dbReference>
<organism evidence="4">
    <name type="scientific">marine metagenome</name>
    <dbReference type="NCBI Taxonomy" id="408172"/>
    <lineage>
        <taxon>unclassified sequences</taxon>
        <taxon>metagenomes</taxon>
        <taxon>ecological metagenomes</taxon>
    </lineage>
</organism>
<gene>
    <name evidence="4" type="ORF">METZ01_LOCUS321506</name>
</gene>
<dbReference type="PROSITE" id="PS51257">
    <property type="entry name" value="PROKAR_LIPOPROTEIN"/>
    <property type="match status" value="1"/>
</dbReference>
<accession>A0A382P9N6</accession>
<sequence length="93" mass="9832">MSARLLLIYVLLLTTACGFHLRGSQTATIDVDNIFINSGSAPALAKEVKSQFNNAGAALATSSQNAAFIITLKESRFEKSVLSVSAITGKVEE</sequence>
<name>A0A382P9N6_9ZZZZ</name>
<dbReference type="GO" id="GO:0001530">
    <property type="term" value="F:lipopolysaccharide binding"/>
    <property type="evidence" value="ECO:0007669"/>
    <property type="project" value="TreeGrafter"/>
</dbReference>
<evidence type="ECO:0000256" key="3">
    <source>
        <dbReference type="ARBA" id="ARBA00023237"/>
    </source>
</evidence>
<proteinExistence type="predicted"/>
<evidence type="ECO:0000313" key="4">
    <source>
        <dbReference type="EMBL" id="SVC68652.1"/>
    </source>
</evidence>
<reference evidence="4" key="1">
    <citation type="submission" date="2018-05" db="EMBL/GenBank/DDBJ databases">
        <authorList>
            <person name="Lanie J.A."/>
            <person name="Ng W.-L."/>
            <person name="Kazmierczak K.M."/>
            <person name="Andrzejewski T.M."/>
            <person name="Davidsen T.M."/>
            <person name="Wayne K.J."/>
            <person name="Tettelin H."/>
            <person name="Glass J.I."/>
            <person name="Rusch D."/>
            <person name="Podicherti R."/>
            <person name="Tsui H.-C.T."/>
            <person name="Winkler M.E."/>
        </authorList>
    </citation>
    <scope>NUCLEOTIDE SEQUENCE</scope>
</reference>
<protein>
    <submittedName>
        <fullName evidence="4">Uncharacterized protein</fullName>
    </submittedName>
</protein>
<evidence type="ECO:0000256" key="2">
    <source>
        <dbReference type="ARBA" id="ARBA00023136"/>
    </source>
</evidence>
<dbReference type="GO" id="GO:0043165">
    <property type="term" value="P:Gram-negative-bacterium-type cell outer membrane assembly"/>
    <property type="evidence" value="ECO:0007669"/>
    <property type="project" value="InterPro"/>
</dbReference>
<dbReference type="InterPro" id="IPR007485">
    <property type="entry name" value="LPS_assembly_LptE"/>
</dbReference>
<dbReference type="PANTHER" id="PTHR38098:SF1">
    <property type="entry name" value="LPS-ASSEMBLY LIPOPROTEIN LPTE"/>
    <property type="match status" value="1"/>
</dbReference>
<dbReference type="GO" id="GO:0015920">
    <property type="term" value="P:lipopolysaccharide transport"/>
    <property type="evidence" value="ECO:0007669"/>
    <property type="project" value="TreeGrafter"/>
</dbReference>
<keyword evidence="2" id="KW-0472">Membrane</keyword>
<evidence type="ECO:0000256" key="1">
    <source>
        <dbReference type="ARBA" id="ARBA00022729"/>
    </source>
</evidence>
<dbReference type="GO" id="GO:0019867">
    <property type="term" value="C:outer membrane"/>
    <property type="evidence" value="ECO:0007669"/>
    <property type="project" value="InterPro"/>
</dbReference>
<dbReference type="AlphaFoldDB" id="A0A382P9N6"/>